<dbReference type="Gene3D" id="1.20.5.2700">
    <property type="match status" value="1"/>
</dbReference>
<gene>
    <name evidence="8" type="ORF">GCM10023205_47880</name>
</gene>
<name>A0ABP9HPW3_9ACTN</name>
<feature type="transmembrane region" description="Helical" evidence="6">
    <location>
        <begin position="6"/>
        <end position="28"/>
    </location>
</feature>
<feature type="transmembrane region" description="Helical" evidence="6">
    <location>
        <begin position="613"/>
        <end position="631"/>
    </location>
</feature>
<feature type="transmembrane region" description="Helical" evidence="6">
    <location>
        <begin position="238"/>
        <end position="257"/>
    </location>
</feature>
<evidence type="ECO:0000256" key="4">
    <source>
        <dbReference type="ARBA" id="ARBA00023136"/>
    </source>
</evidence>
<accession>A0ABP9HPW3</accession>
<comment type="caution">
    <text evidence="8">The sequence shown here is derived from an EMBL/GenBank/DDBJ whole genome shotgun (WGS) entry which is preliminary data.</text>
</comment>
<evidence type="ECO:0000256" key="6">
    <source>
        <dbReference type="SAM" id="Phobius"/>
    </source>
</evidence>
<dbReference type="InterPro" id="IPR001750">
    <property type="entry name" value="ND/Mrp_TM"/>
</dbReference>
<feature type="transmembrane region" description="Helical" evidence="6">
    <location>
        <begin position="110"/>
        <end position="128"/>
    </location>
</feature>
<feature type="transmembrane region" description="Helical" evidence="6">
    <location>
        <begin position="398"/>
        <end position="421"/>
    </location>
</feature>
<evidence type="ECO:0000313" key="8">
    <source>
        <dbReference type="EMBL" id="GAA4975424.1"/>
    </source>
</evidence>
<feature type="transmembrane region" description="Helical" evidence="6">
    <location>
        <begin position="294"/>
        <end position="314"/>
    </location>
</feature>
<proteinExistence type="predicted"/>
<dbReference type="InterPro" id="IPR003945">
    <property type="entry name" value="NU5C-like"/>
</dbReference>
<feature type="domain" description="NADH:quinone oxidoreductase/Mrp antiporter transmembrane" evidence="7">
    <location>
        <begin position="128"/>
        <end position="400"/>
    </location>
</feature>
<feature type="transmembrane region" description="Helical" evidence="6">
    <location>
        <begin position="446"/>
        <end position="469"/>
    </location>
</feature>
<evidence type="ECO:0000256" key="3">
    <source>
        <dbReference type="ARBA" id="ARBA00022989"/>
    </source>
</evidence>
<keyword evidence="9" id="KW-1185">Reference proteome</keyword>
<evidence type="ECO:0000259" key="7">
    <source>
        <dbReference type="Pfam" id="PF00361"/>
    </source>
</evidence>
<keyword evidence="4 6" id="KW-0472">Membrane</keyword>
<dbReference type="Proteomes" id="UP001500466">
    <property type="component" value="Unassembled WGS sequence"/>
</dbReference>
<reference evidence="9" key="1">
    <citation type="journal article" date="2019" name="Int. J. Syst. Evol. Microbiol.">
        <title>The Global Catalogue of Microorganisms (GCM) 10K type strain sequencing project: providing services to taxonomists for standard genome sequencing and annotation.</title>
        <authorList>
            <consortium name="The Broad Institute Genomics Platform"/>
            <consortium name="The Broad Institute Genome Sequencing Center for Infectious Disease"/>
            <person name="Wu L."/>
            <person name="Ma J."/>
        </authorList>
    </citation>
    <scope>NUCLEOTIDE SEQUENCE [LARGE SCALE GENOMIC DNA]</scope>
    <source>
        <strain evidence="9">JCM 17986</strain>
    </source>
</reference>
<dbReference type="EMBL" id="BAABHS010000017">
    <property type="protein sequence ID" value="GAA4975424.1"/>
    <property type="molecule type" value="Genomic_DNA"/>
</dbReference>
<evidence type="ECO:0000256" key="2">
    <source>
        <dbReference type="ARBA" id="ARBA00022692"/>
    </source>
</evidence>
<feature type="transmembrane region" description="Helical" evidence="6">
    <location>
        <begin position="489"/>
        <end position="511"/>
    </location>
</feature>
<protein>
    <recommendedName>
        <fullName evidence="7">NADH:quinone oxidoreductase/Mrp antiporter transmembrane domain-containing protein</fullName>
    </recommendedName>
</protein>
<feature type="transmembrane region" description="Helical" evidence="6">
    <location>
        <begin position="134"/>
        <end position="152"/>
    </location>
</feature>
<feature type="transmembrane region" description="Helical" evidence="6">
    <location>
        <begin position="269"/>
        <end position="287"/>
    </location>
</feature>
<organism evidence="8 9">
    <name type="scientific">Yinghuangia aomiensis</name>
    <dbReference type="NCBI Taxonomy" id="676205"/>
    <lineage>
        <taxon>Bacteria</taxon>
        <taxon>Bacillati</taxon>
        <taxon>Actinomycetota</taxon>
        <taxon>Actinomycetes</taxon>
        <taxon>Kitasatosporales</taxon>
        <taxon>Streptomycetaceae</taxon>
        <taxon>Yinghuangia</taxon>
    </lineage>
</organism>
<dbReference type="RefSeq" id="WP_345677690.1">
    <property type="nucleotide sequence ID" value="NZ_BAABHS010000017.1"/>
</dbReference>
<feature type="transmembrane region" description="Helical" evidence="6">
    <location>
        <begin position="173"/>
        <end position="191"/>
    </location>
</feature>
<feature type="transmembrane region" description="Helical" evidence="6">
    <location>
        <begin position="360"/>
        <end position="378"/>
    </location>
</feature>
<feature type="transmembrane region" description="Helical" evidence="6">
    <location>
        <begin position="35"/>
        <end position="57"/>
    </location>
</feature>
<evidence type="ECO:0000256" key="5">
    <source>
        <dbReference type="RuleBase" id="RU000320"/>
    </source>
</evidence>
<feature type="transmembrane region" description="Helical" evidence="6">
    <location>
        <begin position="326"/>
        <end position="348"/>
    </location>
</feature>
<keyword evidence="3 6" id="KW-1133">Transmembrane helix</keyword>
<sequence length="632" mass="64150">MTALPWALVAVPLTAGALLAGAGAGAGAGRRGDRFAPGAATAVAAADTVLAVVAAFRHPHTAVPFLEGAPFGLAVDGLSGLLVVTVAAVTTAVLMFAVHDIGPDEARCRFFGLMLLFSGAMLVTVTATTLPALLMGWEVMGATSWALIGYWWREPVRVRAAYTALITTRAADLGLYLAFGAAVAAGGGTALDRLAGAPSPWLHVAAGGVIAAALGKSAQLPFSFWLSKAMQGPSPVSALLHSATMVVAGAYLLIRVQPLLGATGWADDTVAWTGVATALLLGLVAVAQTELKQLLAASSCAQIGFMVLAAGVGSTTGGTSQLMAHAAAKSLAFLVAGLWLTALGTQNLARLRGAARRQRAAGAALTVAALSLAGVPPLSLWVAKDTVLAAALEKEPALYAAGSAAAVVSAVYAVKALWYVWQPAAQESSPQESASQGPASQENGRLPLAVAVPFTVLAVACAALSAVALPPVHAAFARTLDAVGEPTAAGWEYALSGALAVATSGAVWAWADRHRRARASSPAVLHDWLGLEAAAHAVAVAPVRGMAAWAARFDDRVLDRGTEVLAHGTVRLAGAVNRRLETAIDGSVGGVAAACRALGRLARRPQTGQLHQYLAQAVAAFTLLAVVFVLVR</sequence>
<feature type="transmembrane region" description="Helical" evidence="6">
    <location>
        <begin position="77"/>
        <end position="98"/>
    </location>
</feature>
<dbReference type="Pfam" id="PF00361">
    <property type="entry name" value="Proton_antipo_M"/>
    <property type="match status" value="1"/>
</dbReference>
<dbReference type="PANTHER" id="PTHR42829">
    <property type="entry name" value="NADH-UBIQUINONE OXIDOREDUCTASE CHAIN 5"/>
    <property type="match status" value="1"/>
</dbReference>
<keyword evidence="2 5" id="KW-0812">Transmembrane</keyword>
<dbReference type="PRINTS" id="PR01434">
    <property type="entry name" value="NADHDHGNASE5"/>
</dbReference>
<evidence type="ECO:0000313" key="9">
    <source>
        <dbReference type="Proteomes" id="UP001500466"/>
    </source>
</evidence>
<comment type="subcellular location">
    <subcellularLocation>
        <location evidence="1">Endomembrane system</location>
        <topology evidence="1">Multi-pass membrane protein</topology>
    </subcellularLocation>
    <subcellularLocation>
        <location evidence="5">Membrane</location>
        <topology evidence="5">Multi-pass membrane protein</topology>
    </subcellularLocation>
</comment>
<feature type="transmembrane region" description="Helical" evidence="6">
    <location>
        <begin position="203"/>
        <end position="226"/>
    </location>
</feature>
<dbReference type="PANTHER" id="PTHR42829:SF2">
    <property type="entry name" value="NADH-UBIQUINONE OXIDOREDUCTASE CHAIN 5"/>
    <property type="match status" value="1"/>
</dbReference>
<evidence type="ECO:0000256" key="1">
    <source>
        <dbReference type="ARBA" id="ARBA00004127"/>
    </source>
</evidence>